<keyword evidence="4" id="KW-1185">Reference proteome</keyword>
<sequence>MSERLLSVGEAHALIAAALTASRTSPENASQVADALVGAELAGQGGHGLRRVPAYAAQARAGKVDGFAVPSAKRTRPGAVHVDAALGFAYPALGLAARELLAITPEQGIATAGIFRSHHAGVAGLAVEALAEQGLVALMFANAPASIAPWGGRRPLYGTDPIAFACPTEGGAPVVVDVSMSKVARGKIMAANQKKEPIPEGWALDVDGNPTTDAKAALAGTMVPLGDAKGTALALMVELLCAGLTGANYAYEQSSFFDAEGAPPATGQLLIAIDPQAFGGTRALARFAEMAGLVAGMEGARLPGSRRQAIRERFRRDGIPADAALVTEIEQIAAG</sequence>
<protein>
    <submittedName>
        <fullName evidence="3">Ldh family oxidoreductase</fullName>
    </submittedName>
</protein>
<reference evidence="3 4" key="1">
    <citation type="submission" date="2024-05" db="EMBL/GenBank/DDBJ databases">
        <authorList>
            <person name="Jiang F."/>
        </authorList>
    </citation>
    <scope>NUCLEOTIDE SEQUENCE [LARGE SCALE GENOMIC DNA]</scope>
    <source>
        <strain evidence="3 4">LZ166</strain>
    </source>
</reference>
<dbReference type="Gene3D" id="1.10.1530.10">
    <property type="match status" value="1"/>
</dbReference>
<keyword evidence="2" id="KW-0560">Oxidoreductase</keyword>
<accession>A0ABV3SIB0</accession>
<dbReference type="EMBL" id="JBDPGJ010000003">
    <property type="protein sequence ID" value="MEX0406492.1"/>
    <property type="molecule type" value="Genomic_DNA"/>
</dbReference>
<dbReference type="Proteomes" id="UP001556692">
    <property type="component" value="Unassembled WGS sequence"/>
</dbReference>
<evidence type="ECO:0000313" key="4">
    <source>
        <dbReference type="Proteomes" id="UP001556692"/>
    </source>
</evidence>
<evidence type="ECO:0000256" key="1">
    <source>
        <dbReference type="ARBA" id="ARBA00006056"/>
    </source>
</evidence>
<dbReference type="Pfam" id="PF02615">
    <property type="entry name" value="Ldh_2"/>
    <property type="match status" value="1"/>
</dbReference>
<dbReference type="PANTHER" id="PTHR11091">
    <property type="entry name" value="OXIDOREDUCTASE-RELATED"/>
    <property type="match status" value="1"/>
</dbReference>
<dbReference type="PANTHER" id="PTHR11091:SF0">
    <property type="entry name" value="MALATE DEHYDROGENASE"/>
    <property type="match status" value="1"/>
</dbReference>
<dbReference type="InterPro" id="IPR043143">
    <property type="entry name" value="Mal/L-sulf/L-lact_DH-like_NADP"/>
</dbReference>
<dbReference type="Gene3D" id="3.30.1370.60">
    <property type="entry name" value="Hypothetical oxidoreductase yiak, domain 2"/>
    <property type="match status" value="1"/>
</dbReference>
<dbReference type="InterPro" id="IPR036111">
    <property type="entry name" value="Mal/L-sulfo/L-lacto_DH-like_sf"/>
</dbReference>
<comment type="caution">
    <text evidence="3">The sequence shown here is derived from an EMBL/GenBank/DDBJ whole genome shotgun (WGS) entry which is preliminary data.</text>
</comment>
<dbReference type="InterPro" id="IPR043144">
    <property type="entry name" value="Mal/L-sulf/L-lact_DH-like_ah"/>
</dbReference>
<evidence type="ECO:0000256" key="2">
    <source>
        <dbReference type="ARBA" id="ARBA00023002"/>
    </source>
</evidence>
<dbReference type="RefSeq" id="WP_367954388.1">
    <property type="nucleotide sequence ID" value="NZ_JBDPGJ010000003.1"/>
</dbReference>
<organism evidence="3 4">
    <name type="scientific">Aquibium pacificus</name>
    <dbReference type="NCBI Taxonomy" id="3153579"/>
    <lineage>
        <taxon>Bacteria</taxon>
        <taxon>Pseudomonadati</taxon>
        <taxon>Pseudomonadota</taxon>
        <taxon>Alphaproteobacteria</taxon>
        <taxon>Hyphomicrobiales</taxon>
        <taxon>Phyllobacteriaceae</taxon>
        <taxon>Aquibium</taxon>
    </lineage>
</organism>
<proteinExistence type="inferred from homology"/>
<comment type="similarity">
    <text evidence="1">Belongs to the LDH2/MDH2 oxidoreductase family.</text>
</comment>
<name>A0ABV3SIB0_9HYPH</name>
<dbReference type="SUPFAM" id="SSF89733">
    <property type="entry name" value="L-sulfolactate dehydrogenase-like"/>
    <property type="match status" value="1"/>
</dbReference>
<gene>
    <name evidence="3" type="ORF">ABGN05_12515</name>
</gene>
<dbReference type="InterPro" id="IPR003767">
    <property type="entry name" value="Malate/L-lactate_DH-like"/>
</dbReference>
<evidence type="ECO:0000313" key="3">
    <source>
        <dbReference type="EMBL" id="MEX0406492.1"/>
    </source>
</evidence>